<dbReference type="InterPro" id="IPR011051">
    <property type="entry name" value="RmlC_Cupin_sf"/>
</dbReference>
<dbReference type="Gene3D" id="2.60.120.10">
    <property type="entry name" value="Jelly Rolls"/>
    <property type="match status" value="1"/>
</dbReference>
<keyword evidence="7" id="KW-1185">Reference proteome</keyword>
<dbReference type="InterPro" id="IPR010300">
    <property type="entry name" value="CDO_1"/>
</dbReference>
<evidence type="ECO:0000256" key="2">
    <source>
        <dbReference type="ARBA" id="ARBA00022723"/>
    </source>
</evidence>
<dbReference type="PANTHER" id="PTHR12918">
    <property type="entry name" value="CYSTEINE DIOXYGENASE"/>
    <property type="match status" value="1"/>
</dbReference>
<evidence type="ECO:0000256" key="1">
    <source>
        <dbReference type="ARBA" id="ARBA00006622"/>
    </source>
</evidence>
<protein>
    <submittedName>
        <fullName evidence="6">Cysteine dioxygenase family protein</fullName>
    </submittedName>
</protein>
<dbReference type="PANTHER" id="PTHR12918:SF1">
    <property type="entry name" value="CYSTEINE DIOXYGENASE TYPE 1"/>
    <property type="match status" value="1"/>
</dbReference>
<dbReference type="GO" id="GO:0051213">
    <property type="term" value="F:dioxygenase activity"/>
    <property type="evidence" value="ECO:0007669"/>
    <property type="project" value="UniProtKB-KW"/>
</dbReference>
<dbReference type="Pfam" id="PF05995">
    <property type="entry name" value="CDO_I"/>
    <property type="match status" value="1"/>
</dbReference>
<evidence type="ECO:0000313" key="6">
    <source>
        <dbReference type="EMBL" id="GAA2618520.1"/>
    </source>
</evidence>
<dbReference type="EMBL" id="BAAARJ010000011">
    <property type="protein sequence ID" value="GAA2618520.1"/>
    <property type="molecule type" value="Genomic_DNA"/>
</dbReference>
<evidence type="ECO:0000313" key="7">
    <source>
        <dbReference type="Proteomes" id="UP001501447"/>
    </source>
</evidence>
<reference evidence="7" key="1">
    <citation type="journal article" date="2019" name="Int. J. Syst. Evol. Microbiol.">
        <title>The Global Catalogue of Microorganisms (GCM) 10K type strain sequencing project: providing services to taxonomists for standard genome sequencing and annotation.</title>
        <authorList>
            <consortium name="The Broad Institute Genomics Platform"/>
            <consortium name="The Broad Institute Genome Sequencing Center for Infectious Disease"/>
            <person name="Wu L."/>
            <person name="Ma J."/>
        </authorList>
    </citation>
    <scope>NUCLEOTIDE SEQUENCE [LARGE SCALE GENOMIC DNA]</scope>
    <source>
        <strain evidence="7">JCM 16373</strain>
    </source>
</reference>
<name>A0ABP6CJX2_9ACTN</name>
<comment type="similarity">
    <text evidence="1">Belongs to the cysteine dioxygenase family.</text>
</comment>
<evidence type="ECO:0000256" key="4">
    <source>
        <dbReference type="ARBA" id="ARBA00023002"/>
    </source>
</evidence>
<accession>A0ABP6CJX2</accession>
<dbReference type="SUPFAM" id="SSF51182">
    <property type="entry name" value="RmlC-like cupins"/>
    <property type="match status" value="1"/>
</dbReference>
<proteinExistence type="inferred from homology"/>
<gene>
    <name evidence="6" type="ORF">GCM10009863_35570</name>
</gene>
<evidence type="ECO:0000256" key="5">
    <source>
        <dbReference type="ARBA" id="ARBA00023004"/>
    </source>
</evidence>
<evidence type="ECO:0000256" key="3">
    <source>
        <dbReference type="ARBA" id="ARBA00022964"/>
    </source>
</evidence>
<dbReference type="CDD" id="cd10548">
    <property type="entry name" value="cupin_CDO"/>
    <property type="match status" value="1"/>
</dbReference>
<comment type="caution">
    <text evidence="6">The sequence shown here is derived from an EMBL/GenBank/DDBJ whole genome shotgun (WGS) entry which is preliminary data.</text>
</comment>
<keyword evidence="3 6" id="KW-0223">Dioxygenase</keyword>
<keyword evidence="4" id="KW-0560">Oxidoreductase</keyword>
<sequence length="188" mass="19953">MLSSPSDTPAVLCTAPHSSPKALTHVNSDVEIAGDPLAIAHLLPPVPAHPSTVSGFAGLIRQLADDRAAWAPLVRYDPTVRWYHRLRTGPGYEMWLLSWLPGQGSGRHGHGPSAGVFGVLDGQLTEHGRGSRALGAGTVRVFAPGYVHEVVNDGLEPAVSVHVYSPGLTEMPMHCPLVPDTARDALAW</sequence>
<dbReference type="Proteomes" id="UP001501447">
    <property type="component" value="Unassembled WGS sequence"/>
</dbReference>
<organism evidence="6 7">
    <name type="scientific">Streptomyces axinellae</name>
    <dbReference type="NCBI Taxonomy" id="552788"/>
    <lineage>
        <taxon>Bacteria</taxon>
        <taxon>Bacillati</taxon>
        <taxon>Actinomycetota</taxon>
        <taxon>Actinomycetes</taxon>
        <taxon>Kitasatosporales</taxon>
        <taxon>Streptomycetaceae</taxon>
        <taxon>Streptomyces</taxon>
    </lineage>
</organism>
<keyword evidence="2" id="KW-0479">Metal-binding</keyword>
<keyword evidence="5" id="KW-0408">Iron</keyword>
<dbReference type="InterPro" id="IPR014710">
    <property type="entry name" value="RmlC-like_jellyroll"/>
</dbReference>